<keyword evidence="4" id="KW-1185">Reference proteome</keyword>
<keyword evidence="3" id="KW-0378">Hydrolase</keyword>
<dbReference type="InterPro" id="IPR039514">
    <property type="entry name" value="6GAL-like"/>
</dbReference>
<evidence type="ECO:0000313" key="4">
    <source>
        <dbReference type="Proteomes" id="UP001595961"/>
    </source>
</evidence>
<evidence type="ECO:0000259" key="2">
    <source>
        <dbReference type="Pfam" id="PF14587"/>
    </source>
</evidence>
<feature type="signal peptide" evidence="1">
    <location>
        <begin position="1"/>
        <end position="26"/>
    </location>
</feature>
<dbReference type="Gene3D" id="2.60.40.1180">
    <property type="entry name" value="Golgi alpha-mannosidase II"/>
    <property type="match status" value="1"/>
</dbReference>
<reference evidence="4" key="1">
    <citation type="journal article" date="2019" name="Int. J. Syst. Evol. Microbiol.">
        <title>The Global Catalogue of Microorganisms (GCM) 10K type strain sequencing project: providing services to taxonomists for standard genome sequencing and annotation.</title>
        <authorList>
            <consortium name="The Broad Institute Genomics Platform"/>
            <consortium name="The Broad Institute Genome Sequencing Center for Infectious Disease"/>
            <person name="Wu L."/>
            <person name="Ma J."/>
        </authorList>
    </citation>
    <scope>NUCLEOTIDE SEQUENCE [LARGE SCALE GENOMIC DNA]</scope>
    <source>
        <strain evidence="4">CCM 4481</strain>
    </source>
</reference>
<dbReference type="SUPFAM" id="SSF51445">
    <property type="entry name" value="(Trans)glycosidases"/>
    <property type="match status" value="1"/>
</dbReference>
<organism evidence="3 4">
    <name type="scientific">Dyella halodurans</name>
    <dbReference type="NCBI Taxonomy" id="1920171"/>
    <lineage>
        <taxon>Bacteria</taxon>
        <taxon>Pseudomonadati</taxon>
        <taxon>Pseudomonadota</taxon>
        <taxon>Gammaproteobacteria</taxon>
        <taxon>Lysobacterales</taxon>
        <taxon>Rhodanobacteraceae</taxon>
        <taxon>Dyella</taxon>
    </lineage>
</organism>
<sequence>MNSAQRAMLRFLVVVFLVVGSVGASADDLVRIDPSQRSLPFEGWGVSLAWWAKVVGDFPDAYRDDYIEKIFDAEKGLGLTVVRYNIGGGENPALHMLPFRADMEGFEPAPGHWNWSADAGQRWVLRQAKAHGATLFEAFANSPPYWMTVSGSVSGAKCSWRVAGLCAWAVIAPEKLNNLARTHEDDFAQYLATVVAHIERQDGIVFRTLEPLNEPSSIWWWYGHDQEGCHVDREAQSRLVQDTSRALASLGLTTTVSASDENDIDEALATFRSFDHDARSSLSQVNTHSYNGSKRQVLADSVAAAGKRLWQSEYGDGDPTGMTLSETILADLRQMHPAAWIYWQAADGPDWGLLTNTMDGKPSPPQRGRKYWVMANYSRFIRPGANFLKTDDEQSLAALNAKNGSLIVVTTNASSHTRHVRYDLSRLSPGGASVTAVRTSATESLAPVAGVVLSNGILTASLPEDSVTTFVVQGVGVADGHTNESAPTIRK</sequence>
<dbReference type="EMBL" id="JBHSGA010000025">
    <property type="protein sequence ID" value="MFC4529118.1"/>
    <property type="molecule type" value="Genomic_DNA"/>
</dbReference>
<feature type="domain" description="Endo-beta-1,6-galactanase-like" evidence="2">
    <location>
        <begin position="30"/>
        <end position="269"/>
    </location>
</feature>
<dbReference type="Gene3D" id="3.20.20.80">
    <property type="entry name" value="Glycosidases"/>
    <property type="match status" value="1"/>
</dbReference>
<feature type="chain" id="PRO_5046280575" evidence="1">
    <location>
        <begin position="27"/>
        <end position="491"/>
    </location>
</feature>
<dbReference type="PANTHER" id="PTHR42767:SF1">
    <property type="entry name" value="ENDO-BETA-1,6-GALACTANASE-LIKE DOMAIN-CONTAINING PROTEIN"/>
    <property type="match status" value="1"/>
</dbReference>
<proteinExistence type="predicted"/>
<dbReference type="InterPro" id="IPR039743">
    <property type="entry name" value="6GAL/EXGAL"/>
</dbReference>
<accession>A0ABV9C8Q0</accession>
<comment type="caution">
    <text evidence="3">The sequence shown here is derived from an EMBL/GenBank/DDBJ whole genome shotgun (WGS) entry which is preliminary data.</text>
</comment>
<dbReference type="GO" id="GO:0016787">
    <property type="term" value="F:hydrolase activity"/>
    <property type="evidence" value="ECO:0007669"/>
    <property type="project" value="UniProtKB-KW"/>
</dbReference>
<dbReference type="Pfam" id="PF14587">
    <property type="entry name" value="Glyco_hydr_30_2"/>
    <property type="match status" value="1"/>
</dbReference>
<protein>
    <submittedName>
        <fullName evidence="3">Glycoside hydrolase</fullName>
    </submittedName>
</protein>
<evidence type="ECO:0000256" key="1">
    <source>
        <dbReference type="SAM" id="SignalP"/>
    </source>
</evidence>
<name>A0ABV9C8Q0_9GAMM</name>
<dbReference type="Proteomes" id="UP001595961">
    <property type="component" value="Unassembled WGS sequence"/>
</dbReference>
<keyword evidence="1" id="KW-0732">Signal</keyword>
<dbReference type="PANTHER" id="PTHR42767">
    <property type="entry name" value="ENDO-BETA-1,6-GALACTANASE"/>
    <property type="match status" value="1"/>
</dbReference>
<dbReference type="InterPro" id="IPR013780">
    <property type="entry name" value="Glyco_hydro_b"/>
</dbReference>
<evidence type="ECO:0000313" key="3">
    <source>
        <dbReference type="EMBL" id="MFC4529118.1"/>
    </source>
</evidence>
<gene>
    <name evidence="3" type="ORF">ACFO5W_20905</name>
</gene>
<dbReference type="RefSeq" id="WP_266151460.1">
    <property type="nucleotide sequence ID" value="NZ_CP064028.1"/>
</dbReference>
<dbReference type="InterPro" id="IPR017853">
    <property type="entry name" value="GH"/>
</dbReference>